<accession>A0A1V6ZBC6</accession>
<gene>
    <name evidence="3" type="ORF">PENNAL_c0001G06682</name>
</gene>
<dbReference type="InterPro" id="IPR045115">
    <property type="entry name" value="BOL2"/>
</dbReference>
<organism evidence="3 4">
    <name type="scientific">Penicillium nalgiovense</name>
    <dbReference type="NCBI Taxonomy" id="60175"/>
    <lineage>
        <taxon>Eukaryota</taxon>
        <taxon>Fungi</taxon>
        <taxon>Dikarya</taxon>
        <taxon>Ascomycota</taxon>
        <taxon>Pezizomycotina</taxon>
        <taxon>Eurotiomycetes</taxon>
        <taxon>Eurotiomycetidae</taxon>
        <taxon>Eurotiales</taxon>
        <taxon>Aspergillaceae</taxon>
        <taxon>Penicillium</taxon>
    </lineage>
</organism>
<evidence type="ECO:0000256" key="2">
    <source>
        <dbReference type="SAM" id="MobiDB-lite"/>
    </source>
</evidence>
<dbReference type="EMBL" id="MOOB01000001">
    <property type="protein sequence ID" value="OQE96784.1"/>
    <property type="molecule type" value="Genomic_DNA"/>
</dbReference>
<reference evidence="4" key="1">
    <citation type="journal article" date="2017" name="Nat. Microbiol.">
        <title>Global analysis of biosynthetic gene clusters reveals vast potential of secondary metabolite production in Penicillium species.</title>
        <authorList>
            <person name="Nielsen J.C."/>
            <person name="Grijseels S."/>
            <person name="Prigent S."/>
            <person name="Ji B."/>
            <person name="Dainat J."/>
            <person name="Nielsen K.F."/>
            <person name="Frisvad J.C."/>
            <person name="Workman M."/>
            <person name="Nielsen J."/>
        </authorList>
    </citation>
    <scope>NUCLEOTIDE SEQUENCE [LARGE SCALE GENOMIC DNA]</scope>
    <source>
        <strain evidence="4">IBT 13039</strain>
    </source>
</reference>
<dbReference type="Proteomes" id="UP000191691">
    <property type="component" value="Unassembled WGS sequence"/>
</dbReference>
<sequence>MIEEELRTENENEPHTCAHQPQPTGGSEFVMRATPILRDNLGFGTLSSLVFSPFLFRLYLMFSRTSSLSVLSRSCRYLLRPHNNIQRASFSLTARSHAAINAAMADTSGITADSLKNKLTEVLQAQHVEVEDLSGGCGQAFQAVIVSPQFESKTMLARHRLVNSALKAEIAAIHAWTPKCYTPEQWQALQQ</sequence>
<dbReference type="GO" id="GO:0051537">
    <property type="term" value="F:2 iron, 2 sulfur cluster binding"/>
    <property type="evidence" value="ECO:0007669"/>
    <property type="project" value="InterPro"/>
</dbReference>
<evidence type="ECO:0008006" key="5">
    <source>
        <dbReference type="Google" id="ProtNLM"/>
    </source>
</evidence>
<dbReference type="GO" id="GO:0006879">
    <property type="term" value="P:intracellular iron ion homeostasis"/>
    <property type="evidence" value="ECO:0007669"/>
    <property type="project" value="InterPro"/>
</dbReference>
<comment type="similarity">
    <text evidence="1">Belongs to the BolA/IbaG family.</text>
</comment>
<dbReference type="SUPFAM" id="SSF82657">
    <property type="entry name" value="BolA-like"/>
    <property type="match status" value="1"/>
</dbReference>
<name>A0A1V6ZBC6_PENNA</name>
<dbReference type="InterPro" id="IPR002634">
    <property type="entry name" value="BolA"/>
</dbReference>
<evidence type="ECO:0000313" key="4">
    <source>
        <dbReference type="Proteomes" id="UP000191691"/>
    </source>
</evidence>
<feature type="compositionally biased region" description="Basic and acidic residues" evidence="2">
    <location>
        <begin position="1"/>
        <end position="16"/>
    </location>
</feature>
<feature type="region of interest" description="Disordered" evidence="2">
    <location>
        <begin position="1"/>
        <end position="25"/>
    </location>
</feature>
<dbReference type="GO" id="GO:0005634">
    <property type="term" value="C:nucleus"/>
    <property type="evidence" value="ECO:0007669"/>
    <property type="project" value="TreeGrafter"/>
</dbReference>
<dbReference type="OMA" id="CHRMVNT"/>
<comment type="caution">
    <text evidence="3">The sequence shown here is derived from an EMBL/GenBank/DDBJ whole genome shotgun (WGS) entry which is preliminary data.</text>
</comment>
<dbReference type="Pfam" id="PF01722">
    <property type="entry name" value="BolA"/>
    <property type="match status" value="1"/>
</dbReference>
<dbReference type="AlphaFoldDB" id="A0A1V6ZBC6"/>
<dbReference type="GO" id="GO:0051604">
    <property type="term" value="P:protein maturation"/>
    <property type="evidence" value="ECO:0007669"/>
    <property type="project" value="InterPro"/>
</dbReference>
<dbReference type="PANTHER" id="PTHR12735">
    <property type="entry name" value="BOLA-LIKE PROTEIN-RELATED"/>
    <property type="match status" value="1"/>
</dbReference>
<dbReference type="InterPro" id="IPR036065">
    <property type="entry name" value="BolA-like_sf"/>
</dbReference>
<dbReference type="PANTHER" id="PTHR12735:SF27">
    <property type="entry name" value="BOLA-LIKE PROTEIN 2"/>
    <property type="match status" value="1"/>
</dbReference>
<evidence type="ECO:0000256" key="1">
    <source>
        <dbReference type="RuleBase" id="RU003860"/>
    </source>
</evidence>
<dbReference type="GO" id="GO:0005829">
    <property type="term" value="C:cytosol"/>
    <property type="evidence" value="ECO:0007669"/>
    <property type="project" value="TreeGrafter"/>
</dbReference>
<proteinExistence type="inferred from homology"/>
<keyword evidence="4" id="KW-1185">Reference proteome</keyword>
<evidence type="ECO:0000313" key="3">
    <source>
        <dbReference type="EMBL" id="OQE96784.1"/>
    </source>
</evidence>
<dbReference type="STRING" id="60175.A0A1V6ZBC6"/>
<dbReference type="Gene3D" id="3.10.20.90">
    <property type="entry name" value="Phosphatidylinositol 3-kinase Catalytic Subunit, Chain A, domain 1"/>
    <property type="match status" value="1"/>
</dbReference>
<protein>
    <recommendedName>
        <fullName evidence="5">BolA protein</fullName>
    </recommendedName>
</protein>